<proteinExistence type="predicted"/>
<feature type="compositionally biased region" description="Basic and acidic residues" evidence="1">
    <location>
        <begin position="177"/>
        <end position="189"/>
    </location>
</feature>
<evidence type="ECO:0008006" key="6">
    <source>
        <dbReference type="Google" id="ProtNLM"/>
    </source>
</evidence>
<feature type="transmembrane region" description="Helical" evidence="2">
    <location>
        <begin position="112"/>
        <end position="136"/>
    </location>
</feature>
<gene>
    <name evidence="4" type="ORF">PODLI_1B014369</name>
</gene>
<keyword evidence="5" id="KW-1185">Reference proteome</keyword>
<keyword evidence="2" id="KW-1133">Transmembrane helix</keyword>
<protein>
    <recommendedName>
        <fullName evidence="6">Fragile X mental retardation 1 neighbor</fullName>
    </recommendedName>
</protein>
<dbReference type="EMBL" id="OX395140">
    <property type="protein sequence ID" value="CAI5793464.1"/>
    <property type="molecule type" value="Genomic_DNA"/>
</dbReference>
<dbReference type="PANTHER" id="PTHR37360">
    <property type="entry name" value="FRAGILE X MENTAL RETARDATION 1 NEIGHBOR PROTEIN"/>
    <property type="match status" value="1"/>
</dbReference>
<sequence length="189" mass="20706">MMISVTQILAKCLCVLYHAVGPSSAFPTLDDLNETEVAPPEPRTKVQIVSEQLVTFFNPVTCRPKTNQAVVPCQAGEKSNKSLCLEHKCCFSSKKHVQLDCYTPLKDRPQQILRMLGAGIGGLILLACLPCCCFIVERSPCVNALRRSPKGDDSEEDSDDESDESSDSHSSSSVQDDVEKQTSKKEKGK</sequence>
<dbReference type="InterPro" id="IPR055331">
    <property type="entry name" value="FMR1-like"/>
</dbReference>
<feature type="region of interest" description="Disordered" evidence="1">
    <location>
        <begin position="145"/>
        <end position="189"/>
    </location>
</feature>
<name>A0AA35PME0_9SAUR</name>
<reference evidence="4" key="1">
    <citation type="submission" date="2022-12" db="EMBL/GenBank/DDBJ databases">
        <authorList>
            <person name="Alioto T."/>
            <person name="Alioto T."/>
            <person name="Gomez Garrido J."/>
        </authorList>
    </citation>
    <scope>NUCLEOTIDE SEQUENCE</scope>
</reference>
<evidence type="ECO:0000256" key="3">
    <source>
        <dbReference type="SAM" id="SignalP"/>
    </source>
</evidence>
<organism evidence="4 5">
    <name type="scientific">Podarcis lilfordi</name>
    <name type="common">Lilford's wall lizard</name>
    <dbReference type="NCBI Taxonomy" id="74358"/>
    <lineage>
        <taxon>Eukaryota</taxon>
        <taxon>Metazoa</taxon>
        <taxon>Chordata</taxon>
        <taxon>Craniata</taxon>
        <taxon>Vertebrata</taxon>
        <taxon>Euteleostomi</taxon>
        <taxon>Lepidosauria</taxon>
        <taxon>Squamata</taxon>
        <taxon>Bifurcata</taxon>
        <taxon>Unidentata</taxon>
        <taxon>Episquamata</taxon>
        <taxon>Laterata</taxon>
        <taxon>Lacertibaenia</taxon>
        <taxon>Lacertidae</taxon>
        <taxon>Podarcis</taxon>
    </lineage>
</organism>
<feature type="compositionally biased region" description="Acidic residues" evidence="1">
    <location>
        <begin position="153"/>
        <end position="165"/>
    </location>
</feature>
<evidence type="ECO:0000256" key="2">
    <source>
        <dbReference type="SAM" id="Phobius"/>
    </source>
</evidence>
<keyword evidence="2" id="KW-0472">Membrane</keyword>
<keyword evidence="3" id="KW-0732">Signal</keyword>
<evidence type="ECO:0000313" key="5">
    <source>
        <dbReference type="Proteomes" id="UP001178461"/>
    </source>
</evidence>
<evidence type="ECO:0000256" key="1">
    <source>
        <dbReference type="SAM" id="MobiDB-lite"/>
    </source>
</evidence>
<accession>A0AA35PME0</accession>
<feature type="signal peptide" evidence="3">
    <location>
        <begin position="1"/>
        <end position="25"/>
    </location>
</feature>
<evidence type="ECO:0000313" key="4">
    <source>
        <dbReference type="EMBL" id="CAI5793464.1"/>
    </source>
</evidence>
<dbReference type="Proteomes" id="UP001178461">
    <property type="component" value="Chromosome Z"/>
</dbReference>
<keyword evidence="2" id="KW-0812">Transmembrane</keyword>
<dbReference type="PANTHER" id="PTHR37360:SF1">
    <property type="entry name" value="FMR1 NEIGHBOR PROTEIN"/>
    <property type="match status" value="1"/>
</dbReference>
<dbReference type="AlphaFoldDB" id="A0AA35PME0"/>
<feature type="chain" id="PRO_5041437232" description="Fragile X mental retardation 1 neighbor" evidence="3">
    <location>
        <begin position="26"/>
        <end position="189"/>
    </location>
</feature>